<evidence type="ECO:0000256" key="1">
    <source>
        <dbReference type="ARBA" id="ARBA00010990"/>
    </source>
</evidence>
<dbReference type="Pfam" id="PF17837">
    <property type="entry name" value="4PPT_N"/>
    <property type="match status" value="1"/>
</dbReference>
<dbReference type="Gene3D" id="3.90.470.20">
    <property type="entry name" value="4'-phosphopantetheinyl transferase domain"/>
    <property type="match status" value="2"/>
</dbReference>
<dbReference type="AlphaFoldDB" id="A0A1I4RXP7"/>
<dbReference type="OrthoDB" id="9808281at2"/>
<dbReference type="InterPro" id="IPR041354">
    <property type="entry name" value="4PPT_N"/>
</dbReference>
<feature type="domain" description="4'-phosphopantetheinyl transferase" evidence="3">
    <location>
        <begin position="114"/>
        <end position="207"/>
    </location>
</feature>
<accession>A0A1I4RXP7</accession>
<evidence type="ECO:0000256" key="2">
    <source>
        <dbReference type="ARBA" id="ARBA00022679"/>
    </source>
</evidence>
<gene>
    <name evidence="5" type="ORF">SAMN04487961_0733</name>
</gene>
<dbReference type="GO" id="GO:0000287">
    <property type="term" value="F:magnesium ion binding"/>
    <property type="evidence" value="ECO:0007669"/>
    <property type="project" value="InterPro"/>
</dbReference>
<dbReference type="SUPFAM" id="SSF56214">
    <property type="entry name" value="4'-phosphopantetheinyl transferase"/>
    <property type="match status" value="2"/>
</dbReference>
<feature type="domain" description="4'-phosphopantetheinyl transferase N-terminal" evidence="4">
    <location>
        <begin position="42"/>
        <end position="109"/>
    </location>
</feature>
<dbReference type="PANTHER" id="PTHR12215">
    <property type="entry name" value="PHOSPHOPANTETHEINE TRANSFERASE"/>
    <property type="match status" value="1"/>
</dbReference>
<keyword evidence="2 5" id="KW-0808">Transferase</keyword>
<dbReference type="EMBL" id="FOUR01000001">
    <property type="protein sequence ID" value="SFM57009.1"/>
    <property type="molecule type" value="Genomic_DNA"/>
</dbReference>
<dbReference type="GO" id="GO:0005829">
    <property type="term" value="C:cytosol"/>
    <property type="evidence" value="ECO:0007669"/>
    <property type="project" value="TreeGrafter"/>
</dbReference>
<dbReference type="InterPro" id="IPR037143">
    <property type="entry name" value="4-PPantetheinyl_Trfase_dom_sf"/>
</dbReference>
<dbReference type="PANTHER" id="PTHR12215:SF10">
    <property type="entry name" value="L-AMINOADIPATE-SEMIALDEHYDE DEHYDROGENASE-PHOSPHOPANTETHEINYL TRANSFERASE"/>
    <property type="match status" value="1"/>
</dbReference>
<organism evidence="5 6">
    <name type="scientific">Marinobacter pelagius</name>
    <dbReference type="NCBI Taxonomy" id="379482"/>
    <lineage>
        <taxon>Bacteria</taxon>
        <taxon>Pseudomonadati</taxon>
        <taxon>Pseudomonadota</taxon>
        <taxon>Gammaproteobacteria</taxon>
        <taxon>Pseudomonadales</taxon>
        <taxon>Marinobacteraceae</taxon>
        <taxon>Marinobacter</taxon>
    </lineage>
</organism>
<sequence>MAGSSKDSNPEQVVSPMPQIWLCHETPGGDPEIPGWLTDYERKTVAKFGGPRKREYLTSRWLIRQAISRTSGELVSDCRPVPGRPNRSEVPSGFYLSLSHSHGLSACVAGPVAGLGIDIEPLQRHPQWHKVVKRWFTPREQEWLFRTDDPGNFLVTWTLKEAWLKATGRGIANNLQTLEVLEGFELYGDQDDSDWSAYCYECEGFLVTLVCRQPGITGQPGWPSIQLLQPPAEDFGLGEAEDLDTYWEPHVQRIIHPATRTE</sequence>
<protein>
    <submittedName>
        <fullName evidence="5">4'-phosphopantetheinyl transferase</fullName>
    </submittedName>
</protein>
<name>A0A1I4RXP7_9GAMM</name>
<keyword evidence="6" id="KW-1185">Reference proteome</keyword>
<reference evidence="6" key="1">
    <citation type="submission" date="2016-10" db="EMBL/GenBank/DDBJ databases">
        <authorList>
            <person name="Varghese N."/>
            <person name="Submissions S."/>
        </authorList>
    </citation>
    <scope>NUCLEOTIDE SEQUENCE [LARGE SCALE GENOMIC DNA]</scope>
    <source>
        <strain evidence="6">CGMCC 1.6775</strain>
    </source>
</reference>
<evidence type="ECO:0000259" key="3">
    <source>
        <dbReference type="Pfam" id="PF01648"/>
    </source>
</evidence>
<evidence type="ECO:0000313" key="5">
    <source>
        <dbReference type="EMBL" id="SFM57009.1"/>
    </source>
</evidence>
<dbReference type="Proteomes" id="UP000199339">
    <property type="component" value="Unassembled WGS sequence"/>
</dbReference>
<dbReference type="GO" id="GO:0008897">
    <property type="term" value="F:holo-[acyl-carrier-protein] synthase activity"/>
    <property type="evidence" value="ECO:0007669"/>
    <property type="project" value="InterPro"/>
</dbReference>
<dbReference type="InterPro" id="IPR050559">
    <property type="entry name" value="P-Pant_transferase_sf"/>
</dbReference>
<proteinExistence type="inferred from homology"/>
<dbReference type="InterPro" id="IPR008278">
    <property type="entry name" value="4-PPantetheinyl_Trfase_dom"/>
</dbReference>
<dbReference type="Pfam" id="PF01648">
    <property type="entry name" value="ACPS"/>
    <property type="match status" value="1"/>
</dbReference>
<evidence type="ECO:0000259" key="4">
    <source>
        <dbReference type="Pfam" id="PF17837"/>
    </source>
</evidence>
<comment type="similarity">
    <text evidence="1">Belongs to the P-Pant transferase superfamily. Gsp/Sfp/HetI/AcpT family.</text>
</comment>
<dbReference type="GO" id="GO:0019878">
    <property type="term" value="P:lysine biosynthetic process via aminoadipic acid"/>
    <property type="evidence" value="ECO:0007669"/>
    <property type="project" value="TreeGrafter"/>
</dbReference>
<evidence type="ECO:0000313" key="6">
    <source>
        <dbReference type="Proteomes" id="UP000199339"/>
    </source>
</evidence>